<feature type="transmembrane region" description="Helical" evidence="8">
    <location>
        <begin position="45"/>
        <end position="66"/>
    </location>
</feature>
<keyword evidence="10" id="KW-1185">Reference proteome</keyword>
<dbReference type="InterPro" id="IPR004761">
    <property type="entry name" value="Spore_GerAB"/>
</dbReference>
<dbReference type="AlphaFoldDB" id="A0A2S7MZF2"/>
<evidence type="ECO:0000256" key="1">
    <source>
        <dbReference type="ARBA" id="ARBA00004141"/>
    </source>
</evidence>
<evidence type="ECO:0000256" key="6">
    <source>
        <dbReference type="ARBA" id="ARBA00022989"/>
    </source>
</evidence>
<evidence type="ECO:0000256" key="3">
    <source>
        <dbReference type="ARBA" id="ARBA00022448"/>
    </source>
</evidence>
<accession>A0A2S7MZF2</accession>
<dbReference type="NCBIfam" id="TIGR00912">
    <property type="entry name" value="2A0309"/>
    <property type="match status" value="1"/>
</dbReference>
<evidence type="ECO:0000256" key="2">
    <source>
        <dbReference type="ARBA" id="ARBA00007998"/>
    </source>
</evidence>
<evidence type="ECO:0000256" key="7">
    <source>
        <dbReference type="ARBA" id="ARBA00023136"/>
    </source>
</evidence>
<keyword evidence="4" id="KW-0309">Germination</keyword>
<dbReference type="Gene3D" id="1.20.1740.10">
    <property type="entry name" value="Amino acid/polyamine transporter I"/>
    <property type="match status" value="1"/>
</dbReference>
<gene>
    <name evidence="9" type="ORF">CYL18_10125</name>
</gene>
<feature type="transmembrane region" description="Helical" evidence="8">
    <location>
        <begin position="221"/>
        <end position="244"/>
    </location>
</feature>
<evidence type="ECO:0000256" key="4">
    <source>
        <dbReference type="ARBA" id="ARBA00022544"/>
    </source>
</evidence>
<keyword evidence="5 8" id="KW-0812">Transmembrane</keyword>
<comment type="subcellular location">
    <subcellularLocation>
        <location evidence="1">Membrane</location>
        <topology evidence="1">Multi-pass membrane protein</topology>
    </subcellularLocation>
</comment>
<keyword evidence="6 8" id="KW-1133">Transmembrane helix</keyword>
<reference evidence="9 10" key="1">
    <citation type="submission" date="2017-12" db="EMBL/GenBank/DDBJ databases">
        <title>Taxonomic description and draft genome of Pradoshia cofamensis Gen. nov., sp. nov., a thermotolerant bacillale isolated from anterior gut of earthworm Eisenia fetida.</title>
        <authorList>
            <person name="Saha T."/>
            <person name="Chakraborty R."/>
        </authorList>
    </citation>
    <scope>NUCLEOTIDE SEQUENCE [LARGE SCALE GENOMIC DNA]</scope>
    <source>
        <strain evidence="9 10">EAG3</strain>
    </source>
</reference>
<feature type="transmembrane region" description="Helical" evidence="8">
    <location>
        <begin position="309"/>
        <end position="329"/>
    </location>
</feature>
<keyword evidence="3" id="KW-0813">Transport</keyword>
<feature type="transmembrane region" description="Helical" evidence="8">
    <location>
        <begin position="97"/>
        <end position="119"/>
    </location>
</feature>
<feature type="transmembrane region" description="Helical" evidence="8">
    <location>
        <begin position="149"/>
        <end position="169"/>
    </location>
</feature>
<dbReference type="GO" id="GO:0016020">
    <property type="term" value="C:membrane"/>
    <property type="evidence" value="ECO:0007669"/>
    <property type="project" value="UniProtKB-SubCell"/>
</dbReference>
<comment type="similarity">
    <text evidence="2">Belongs to the amino acid-polyamine-organocation (APC) superfamily. Spore germination protein (SGP) (TC 2.A.3.9) family.</text>
</comment>
<dbReference type="Proteomes" id="UP000239663">
    <property type="component" value="Unassembled WGS sequence"/>
</dbReference>
<dbReference type="OrthoDB" id="2446105at2"/>
<evidence type="ECO:0000313" key="10">
    <source>
        <dbReference type="Proteomes" id="UP000239663"/>
    </source>
</evidence>
<feature type="transmembrane region" description="Helical" evidence="8">
    <location>
        <begin position="12"/>
        <end position="33"/>
    </location>
</feature>
<dbReference type="GO" id="GO:0009847">
    <property type="term" value="P:spore germination"/>
    <property type="evidence" value="ECO:0007669"/>
    <property type="project" value="InterPro"/>
</dbReference>
<feature type="transmembrane region" description="Helical" evidence="8">
    <location>
        <begin position="275"/>
        <end position="297"/>
    </location>
</feature>
<dbReference type="Pfam" id="PF03845">
    <property type="entry name" value="Spore_permease"/>
    <property type="match status" value="1"/>
</dbReference>
<protein>
    <submittedName>
        <fullName evidence="9">Uncharacterized protein</fullName>
    </submittedName>
</protein>
<feature type="transmembrane region" description="Helical" evidence="8">
    <location>
        <begin position="126"/>
        <end position="143"/>
    </location>
</feature>
<feature type="transmembrane region" description="Helical" evidence="8">
    <location>
        <begin position="190"/>
        <end position="209"/>
    </location>
</feature>
<evidence type="ECO:0000256" key="5">
    <source>
        <dbReference type="ARBA" id="ARBA00022692"/>
    </source>
</evidence>
<feature type="transmembrane region" description="Helical" evidence="8">
    <location>
        <begin position="341"/>
        <end position="362"/>
    </location>
</feature>
<dbReference type="RefSeq" id="WP_104849393.1">
    <property type="nucleotide sequence ID" value="NZ_PKOZ01000005.1"/>
</dbReference>
<dbReference type="EMBL" id="PKOZ01000005">
    <property type="protein sequence ID" value="PQD95133.1"/>
    <property type="molecule type" value="Genomic_DNA"/>
</dbReference>
<comment type="caution">
    <text evidence="9">The sequence shown here is derived from an EMBL/GenBank/DDBJ whole genome shotgun (WGS) entry which is preliminary data.</text>
</comment>
<sequence>MMITMQVKDKPISPFQLYCIIILSITGIMMFSLPYIANLYGRNNAWISVIILLISFQLMCFLIIALHKRFPEKDLFAIAEIVMGKVIGKIFNTLLSLYYLFIAVYVCLYGCFLTMEWILPLTPKPVIYLILLIPALYLAMAQLDAFARYNSIAIFITIMLIFAICFAIPDMKFSYLLPVGQVPLAKIFKGAIHIAPIYSGVNCILIYLPKTSGTIKAKGKAVFYSLLTISFIYLFIVSACLALLGTHALDIVIMPVLYLLKTVTIFSFFERLDIFMISVWLIPSLSAFVIYMHLAFTGLTQVIQKKNKMILLSLFIFVFLGCLATQSKLSIYSLHEGRSLMLPYNCIAMFGVTPILLILAVIRKKNISR</sequence>
<dbReference type="PANTHER" id="PTHR34975:SF2">
    <property type="entry name" value="SPORE GERMINATION PROTEIN A2"/>
    <property type="match status" value="1"/>
</dbReference>
<evidence type="ECO:0000313" key="9">
    <source>
        <dbReference type="EMBL" id="PQD95133.1"/>
    </source>
</evidence>
<proteinExistence type="inferred from homology"/>
<evidence type="ECO:0000256" key="8">
    <source>
        <dbReference type="SAM" id="Phobius"/>
    </source>
</evidence>
<organism evidence="9 10">
    <name type="scientific">Pradoshia eiseniae</name>
    <dbReference type="NCBI Taxonomy" id="2064768"/>
    <lineage>
        <taxon>Bacteria</taxon>
        <taxon>Bacillati</taxon>
        <taxon>Bacillota</taxon>
        <taxon>Bacilli</taxon>
        <taxon>Bacillales</taxon>
        <taxon>Bacillaceae</taxon>
        <taxon>Pradoshia</taxon>
    </lineage>
</organism>
<keyword evidence="7 8" id="KW-0472">Membrane</keyword>
<name>A0A2S7MZF2_9BACI</name>
<dbReference type="PANTHER" id="PTHR34975">
    <property type="entry name" value="SPORE GERMINATION PROTEIN A2"/>
    <property type="match status" value="1"/>
</dbReference>